<feature type="transmembrane region" description="Helical" evidence="1">
    <location>
        <begin position="116"/>
        <end position="137"/>
    </location>
</feature>
<organism evidence="3 4">
    <name type="scientific">Galerina marginata (strain CBS 339.88)</name>
    <dbReference type="NCBI Taxonomy" id="685588"/>
    <lineage>
        <taxon>Eukaryota</taxon>
        <taxon>Fungi</taxon>
        <taxon>Dikarya</taxon>
        <taxon>Basidiomycota</taxon>
        <taxon>Agaricomycotina</taxon>
        <taxon>Agaricomycetes</taxon>
        <taxon>Agaricomycetidae</taxon>
        <taxon>Agaricales</taxon>
        <taxon>Agaricineae</taxon>
        <taxon>Strophariaceae</taxon>
        <taxon>Galerina</taxon>
    </lineage>
</organism>
<keyword evidence="1" id="KW-0812">Transmembrane</keyword>
<dbReference type="Proteomes" id="UP000027222">
    <property type="component" value="Unassembled WGS sequence"/>
</dbReference>
<feature type="transmembrane region" description="Helical" evidence="1">
    <location>
        <begin position="165"/>
        <end position="189"/>
    </location>
</feature>
<dbReference type="AlphaFoldDB" id="A0A067TH66"/>
<dbReference type="PANTHER" id="PTHR40465:SF1">
    <property type="entry name" value="DUF6534 DOMAIN-CONTAINING PROTEIN"/>
    <property type="match status" value="1"/>
</dbReference>
<dbReference type="InterPro" id="IPR045339">
    <property type="entry name" value="DUF6534"/>
</dbReference>
<feature type="transmembrane region" description="Helical" evidence="1">
    <location>
        <begin position="45"/>
        <end position="71"/>
    </location>
</feature>
<reference evidence="4" key="1">
    <citation type="journal article" date="2014" name="Proc. Natl. Acad. Sci. U.S.A.">
        <title>Extensive sampling of basidiomycete genomes demonstrates inadequacy of the white-rot/brown-rot paradigm for wood decay fungi.</title>
        <authorList>
            <person name="Riley R."/>
            <person name="Salamov A.A."/>
            <person name="Brown D.W."/>
            <person name="Nagy L.G."/>
            <person name="Floudas D."/>
            <person name="Held B.W."/>
            <person name="Levasseur A."/>
            <person name="Lombard V."/>
            <person name="Morin E."/>
            <person name="Otillar R."/>
            <person name="Lindquist E.A."/>
            <person name="Sun H."/>
            <person name="LaButti K.M."/>
            <person name="Schmutz J."/>
            <person name="Jabbour D."/>
            <person name="Luo H."/>
            <person name="Baker S.E."/>
            <person name="Pisabarro A.G."/>
            <person name="Walton J.D."/>
            <person name="Blanchette R.A."/>
            <person name="Henrissat B."/>
            <person name="Martin F."/>
            <person name="Cullen D."/>
            <person name="Hibbett D.S."/>
            <person name="Grigoriev I.V."/>
        </authorList>
    </citation>
    <scope>NUCLEOTIDE SEQUENCE [LARGE SCALE GENOMIC DNA]</scope>
    <source>
        <strain evidence="4">CBS 339.88</strain>
    </source>
</reference>
<dbReference type="Pfam" id="PF20152">
    <property type="entry name" value="DUF6534"/>
    <property type="match status" value="1"/>
</dbReference>
<evidence type="ECO:0000259" key="2">
    <source>
        <dbReference type="Pfam" id="PF20152"/>
    </source>
</evidence>
<name>A0A067TH66_GALM3</name>
<keyword evidence="1" id="KW-1133">Transmembrane helix</keyword>
<proteinExistence type="predicted"/>
<keyword evidence="4" id="KW-1185">Reference proteome</keyword>
<keyword evidence="1" id="KW-0472">Membrane</keyword>
<feature type="transmembrane region" description="Helical" evidence="1">
    <location>
        <begin position="12"/>
        <end position="33"/>
    </location>
</feature>
<evidence type="ECO:0000313" key="3">
    <source>
        <dbReference type="EMBL" id="KDR82550.1"/>
    </source>
</evidence>
<dbReference type="EMBL" id="KL142369">
    <property type="protein sequence ID" value="KDR82550.1"/>
    <property type="molecule type" value="Genomic_DNA"/>
</dbReference>
<dbReference type="PANTHER" id="PTHR40465">
    <property type="entry name" value="CHROMOSOME 1, WHOLE GENOME SHOTGUN SEQUENCE"/>
    <property type="match status" value="1"/>
</dbReference>
<feature type="transmembrane region" description="Helical" evidence="1">
    <location>
        <begin position="91"/>
        <end position="109"/>
    </location>
</feature>
<feature type="domain" description="DUF6534" evidence="2">
    <location>
        <begin position="151"/>
        <end position="217"/>
    </location>
</feature>
<sequence length="276" mass="30715">MGPAEIAHGPILIGFTFNAILLGVMMTQVYIYYTSFKRDKIWIKIFVAVLFFFNILNTACDAAYIYEALIIHFGDTAYLNVVTWLFDTDPAITGVIVSSVQTFFAWRIYLLTKNWILPLVIVTTAISGGVTAILTPVEVAKAPFFVDLIRSKTGFERSDMLIDKIIRITIQTGLVTAIVATINLLVYLLNPTGLHLLFNFPLAKLYSNSLMSTLNSRGIWMTGRSGLSTGKDAEENTISMNNMKSKAYHSELVTTTRTPSSSWHQEGATEKGLTYI</sequence>
<protein>
    <recommendedName>
        <fullName evidence="2">DUF6534 domain-containing protein</fullName>
    </recommendedName>
</protein>
<accession>A0A067TH66</accession>
<gene>
    <name evidence="3" type="ORF">GALMADRAFT_830088</name>
</gene>
<evidence type="ECO:0000256" key="1">
    <source>
        <dbReference type="SAM" id="Phobius"/>
    </source>
</evidence>
<dbReference type="OrthoDB" id="3183258at2759"/>
<dbReference type="STRING" id="685588.A0A067TH66"/>
<dbReference type="HOGENOM" id="CLU_046025_2_0_1"/>
<evidence type="ECO:0000313" key="4">
    <source>
        <dbReference type="Proteomes" id="UP000027222"/>
    </source>
</evidence>